<feature type="domain" description="Protein kinase" evidence="2">
    <location>
        <begin position="121"/>
        <end position="432"/>
    </location>
</feature>
<name>A0A9P8N0X7_9HYPO</name>
<dbReference type="InterPro" id="IPR011009">
    <property type="entry name" value="Kinase-like_dom_sf"/>
</dbReference>
<feature type="compositionally biased region" description="Basic and acidic residues" evidence="1">
    <location>
        <begin position="418"/>
        <end position="432"/>
    </location>
</feature>
<dbReference type="AlphaFoldDB" id="A0A9P8N0X7"/>
<evidence type="ECO:0000259" key="2">
    <source>
        <dbReference type="PROSITE" id="PS50011"/>
    </source>
</evidence>
<dbReference type="GO" id="GO:0005524">
    <property type="term" value="F:ATP binding"/>
    <property type="evidence" value="ECO:0007669"/>
    <property type="project" value="InterPro"/>
</dbReference>
<organism evidence="3 4">
    <name type="scientific">Hirsutella rhossiliensis</name>
    <dbReference type="NCBI Taxonomy" id="111463"/>
    <lineage>
        <taxon>Eukaryota</taxon>
        <taxon>Fungi</taxon>
        <taxon>Dikarya</taxon>
        <taxon>Ascomycota</taxon>
        <taxon>Pezizomycotina</taxon>
        <taxon>Sordariomycetes</taxon>
        <taxon>Hypocreomycetidae</taxon>
        <taxon>Hypocreales</taxon>
        <taxon>Ophiocordycipitaceae</taxon>
        <taxon>Hirsutella</taxon>
    </lineage>
</organism>
<proteinExistence type="predicted"/>
<dbReference type="Gene3D" id="1.10.510.10">
    <property type="entry name" value="Transferase(Phosphotransferase) domain 1"/>
    <property type="match status" value="1"/>
</dbReference>
<dbReference type="GeneID" id="68354366"/>
<evidence type="ECO:0000313" key="3">
    <source>
        <dbReference type="EMBL" id="KAH0962727.1"/>
    </source>
</evidence>
<accession>A0A9P8N0X7</accession>
<protein>
    <recommendedName>
        <fullName evidence="2">Protein kinase domain-containing protein</fullName>
    </recommendedName>
</protein>
<dbReference type="RefSeq" id="XP_044720240.1">
    <property type="nucleotide sequence ID" value="XM_044863708.1"/>
</dbReference>
<dbReference type="EMBL" id="JAIZPD010000005">
    <property type="protein sequence ID" value="KAH0962727.1"/>
    <property type="molecule type" value="Genomic_DNA"/>
</dbReference>
<dbReference type="Proteomes" id="UP000824596">
    <property type="component" value="Unassembled WGS sequence"/>
</dbReference>
<gene>
    <name evidence="3" type="ORF">HRG_05237</name>
</gene>
<reference evidence="3" key="1">
    <citation type="submission" date="2021-09" db="EMBL/GenBank/DDBJ databases">
        <title>A high-quality genome of the endoparasitic fungus Hirsutella rhossiliensis with a comparison of Hirsutella genomes reveals transposable elements contributing to genome size variation.</title>
        <authorList>
            <person name="Lin R."/>
            <person name="Jiao Y."/>
            <person name="Sun X."/>
            <person name="Ling J."/>
            <person name="Xie B."/>
            <person name="Cheng X."/>
        </authorList>
    </citation>
    <scope>NUCLEOTIDE SEQUENCE</scope>
    <source>
        <strain evidence="3">HR02</strain>
    </source>
</reference>
<dbReference type="InterPro" id="IPR000719">
    <property type="entry name" value="Prot_kinase_dom"/>
</dbReference>
<sequence>MKDRLNSAWVRIKAKPKEPFMPIGALKEICQEDSVEKEIRRSCPDWSEKDVNACTRYVCDGQCGAPGFGDSKIRLFAVLVLIDEVSKVKCFLKYGIMDKDLPFLPSTQDGGKTLLGRDLQSTKDMAGKEGGYSVVYSVKIHPDHHGFVRFHHPSSFLLGAAPKFALKTLHSAKQDDFDTELKNLNLCASKSHLVELYAALKHGEKYSFLFPWATGGSLSSLWNKSRNSFTWCPNHRTMDPSAQTRSAVLWIAQQCYKLATDEGLGFVHNRNSMAKSAYLRNLVDTNDSRYGIHGDIKPGNILHFTEEFNDELDGRVEDAILKPSVVKWISRLRDITGPDNFLHDFLTFIEKDMLEVDYQHRASCIDVSDFLKPRYERCIKDERYCIPQQQPFHVVRSENRGQTVTDTGLNNASQKRKAGSDEGRESKQHRSI</sequence>
<comment type="caution">
    <text evidence="3">The sequence shown here is derived from an EMBL/GenBank/DDBJ whole genome shotgun (WGS) entry which is preliminary data.</text>
</comment>
<dbReference type="PANTHER" id="PTHR24359:SF1">
    <property type="entry name" value="INHIBITOR OF NUCLEAR FACTOR KAPPA-B KINASE EPSILON SUBUNIT HOMOLOG 1-RELATED"/>
    <property type="match status" value="1"/>
</dbReference>
<feature type="compositionally biased region" description="Polar residues" evidence="1">
    <location>
        <begin position="400"/>
        <end position="413"/>
    </location>
</feature>
<dbReference type="PROSITE" id="PS50011">
    <property type="entry name" value="PROTEIN_KINASE_DOM"/>
    <property type="match status" value="1"/>
</dbReference>
<dbReference type="OrthoDB" id="4926630at2759"/>
<evidence type="ECO:0000256" key="1">
    <source>
        <dbReference type="SAM" id="MobiDB-lite"/>
    </source>
</evidence>
<dbReference type="PANTHER" id="PTHR24359">
    <property type="entry name" value="SERINE/THREONINE-PROTEIN KINASE SBK1"/>
    <property type="match status" value="1"/>
</dbReference>
<dbReference type="GO" id="GO:0004674">
    <property type="term" value="F:protein serine/threonine kinase activity"/>
    <property type="evidence" value="ECO:0007669"/>
    <property type="project" value="TreeGrafter"/>
</dbReference>
<keyword evidence="4" id="KW-1185">Reference proteome</keyword>
<evidence type="ECO:0000313" key="4">
    <source>
        <dbReference type="Proteomes" id="UP000824596"/>
    </source>
</evidence>
<dbReference type="SUPFAM" id="SSF56112">
    <property type="entry name" value="Protein kinase-like (PK-like)"/>
    <property type="match status" value="1"/>
</dbReference>
<feature type="region of interest" description="Disordered" evidence="1">
    <location>
        <begin position="396"/>
        <end position="432"/>
    </location>
</feature>